<dbReference type="AlphaFoldDB" id="B8GU69"/>
<reference evidence="3 4" key="1">
    <citation type="journal article" date="2011" name="Stand. Genomic Sci.">
        <title>Complete genome sequence of 'Thioalkalivibrio sulfidophilus' HL-EbGr7.</title>
        <authorList>
            <person name="Muyzer G."/>
            <person name="Sorokin D.Y."/>
            <person name="Mavromatis K."/>
            <person name="Lapidus A."/>
            <person name="Clum A."/>
            <person name="Ivanova N."/>
            <person name="Pati A."/>
            <person name="d'Haeseleer P."/>
            <person name="Woyke T."/>
            <person name="Kyrpides N.C."/>
        </authorList>
    </citation>
    <scope>NUCLEOTIDE SEQUENCE [LARGE SCALE GENOMIC DNA]</scope>
    <source>
        <strain evidence="3 4">HL-EbGR7</strain>
    </source>
</reference>
<evidence type="ECO:0008006" key="5">
    <source>
        <dbReference type="Google" id="ProtNLM"/>
    </source>
</evidence>
<feature type="region of interest" description="Disordered" evidence="1">
    <location>
        <begin position="83"/>
        <end position="115"/>
    </location>
</feature>
<protein>
    <recommendedName>
        <fullName evidence="5">Phage infection protein</fullName>
    </recommendedName>
</protein>
<gene>
    <name evidence="3" type="ordered locus">Tgr7_0253</name>
</gene>
<evidence type="ECO:0000313" key="4">
    <source>
        <dbReference type="Proteomes" id="UP000002383"/>
    </source>
</evidence>
<dbReference type="HOGENOM" id="CLU_2107896_0_0_6"/>
<dbReference type="Proteomes" id="UP000002383">
    <property type="component" value="Chromosome"/>
</dbReference>
<organism evidence="3 4">
    <name type="scientific">Thioalkalivibrio sulfidiphilus (strain HL-EbGR7)</name>
    <dbReference type="NCBI Taxonomy" id="396588"/>
    <lineage>
        <taxon>Bacteria</taxon>
        <taxon>Pseudomonadati</taxon>
        <taxon>Pseudomonadota</taxon>
        <taxon>Gammaproteobacteria</taxon>
        <taxon>Chromatiales</taxon>
        <taxon>Ectothiorhodospiraceae</taxon>
        <taxon>Thioalkalivibrio</taxon>
    </lineage>
</organism>
<sequence length="115" mass="11552" precursor="true">MTKIKTFAAAVALASLFTGPVALADHNSIFGEGTANMPNDIHNTRIDTMGDDGDAFADFVRYGGGADSVNRFLDDDSSSLVASMGGGSVDTSRGASAAGGSAMGGSDVTRGGSRR</sequence>
<name>B8GU69_THISH</name>
<evidence type="ECO:0000256" key="1">
    <source>
        <dbReference type="SAM" id="MobiDB-lite"/>
    </source>
</evidence>
<feature type="compositionally biased region" description="Low complexity" evidence="1">
    <location>
        <begin position="92"/>
        <end position="106"/>
    </location>
</feature>
<feature type="chain" id="PRO_5002873312" description="Phage infection protein" evidence="2">
    <location>
        <begin position="25"/>
        <end position="115"/>
    </location>
</feature>
<keyword evidence="2" id="KW-0732">Signal</keyword>
<dbReference type="EMBL" id="CP001339">
    <property type="protein sequence ID" value="ACL71352.1"/>
    <property type="molecule type" value="Genomic_DNA"/>
</dbReference>
<dbReference type="OrthoDB" id="9930615at2"/>
<feature type="signal peptide" evidence="2">
    <location>
        <begin position="1"/>
        <end position="24"/>
    </location>
</feature>
<dbReference type="KEGG" id="tgr:Tgr7_0253"/>
<evidence type="ECO:0000256" key="2">
    <source>
        <dbReference type="SAM" id="SignalP"/>
    </source>
</evidence>
<accession>B8GU69</accession>
<evidence type="ECO:0000313" key="3">
    <source>
        <dbReference type="EMBL" id="ACL71352.1"/>
    </source>
</evidence>
<dbReference type="RefSeq" id="WP_012636841.1">
    <property type="nucleotide sequence ID" value="NC_011901.1"/>
</dbReference>
<keyword evidence="4" id="KW-1185">Reference proteome</keyword>
<proteinExistence type="predicted"/>